<feature type="transmembrane region" description="Helical" evidence="7">
    <location>
        <begin position="154"/>
        <end position="176"/>
    </location>
</feature>
<dbReference type="InterPro" id="IPR032818">
    <property type="entry name" value="DedA-like"/>
</dbReference>
<feature type="transmembrane region" description="Helical" evidence="7">
    <location>
        <begin position="25"/>
        <end position="47"/>
    </location>
</feature>
<keyword evidence="10" id="KW-1185">Reference proteome</keyword>
<feature type="transmembrane region" description="Helical" evidence="7">
    <location>
        <begin position="188"/>
        <end position="206"/>
    </location>
</feature>
<evidence type="ECO:0000256" key="3">
    <source>
        <dbReference type="ARBA" id="ARBA00022475"/>
    </source>
</evidence>
<dbReference type="STRING" id="1423804.FD14_GL002095"/>
<evidence type="ECO:0000256" key="6">
    <source>
        <dbReference type="ARBA" id="ARBA00023136"/>
    </source>
</evidence>
<dbReference type="AlphaFoldDB" id="A0A0R2EYW4"/>
<dbReference type="InterPro" id="IPR032816">
    <property type="entry name" value="VTT_dom"/>
</dbReference>
<proteinExistence type="inferred from homology"/>
<evidence type="ECO:0000259" key="8">
    <source>
        <dbReference type="Pfam" id="PF09335"/>
    </source>
</evidence>
<evidence type="ECO:0000256" key="7">
    <source>
        <dbReference type="RuleBase" id="RU367016"/>
    </source>
</evidence>
<evidence type="ECO:0000256" key="2">
    <source>
        <dbReference type="ARBA" id="ARBA00010792"/>
    </source>
</evidence>
<feature type="domain" description="VTT" evidence="8">
    <location>
        <begin position="47"/>
        <end position="174"/>
    </location>
</feature>
<feature type="transmembrane region" description="Helical" evidence="7">
    <location>
        <begin position="59"/>
        <end position="82"/>
    </location>
</feature>
<comment type="subcellular location">
    <subcellularLocation>
        <location evidence="1 7">Cell membrane</location>
        <topology evidence="1 7">Multi-pass membrane protein</topology>
    </subcellularLocation>
</comment>
<dbReference type="PATRIC" id="fig|1423804.4.peg.2276"/>
<evidence type="ECO:0000256" key="1">
    <source>
        <dbReference type="ARBA" id="ARBA00004651"/>
    </source>
</evidence>
<dbReference type="GO" id="GO:0005886">
    <property type="term" value="C:plasma membrane"/>
    <property type="evidence" value="ECO:0007669"/>
    <property type="project" value="UniProtKB-SubCell"/>
</dbReference>
<accession>A0A0R2EYW4</accession>
<comment type="caution">
    <text evidence="9">The sequence shown here is derived from an EMBL/GenBank/DDBJ whole genome shotgun (WGS) entry which is preliminary data.</text>
</comment>
<keyword evidence="6 7" id="KW-0472">Membrane</keyword>
<evidence type="ECO:0000313" key="10">
    <source>
        <dbReference type="Proteomes" id="UP000051442"/>
    </source>
</evidence>
<evidence type="ECO:0000256" key="5">
    <source>
        <dbReference type="ARBA" id="ARBA00022989"/>
    </source>
</evidence>
<evidence type="ECO:0000313" key="9">
    <source>
        <dbReference type="EMBL" id="KRN18231.1"/>
    </source>
</evidence>
<sequence>MLTTLFASILNANHLLPILISQYGSLVYLGLFAIIFIETGVVICPFLPGDSLLFLSGSIAAMSAHSLNPVILIGLLAIAAILGDGLNFEIGKHFGHQLTKPKWQRWVKPQYLKDASTFFEKHGSWAIFLGRFMPLIRTLIPFTAGISRMPYRRFAWFNVLGGISWVSVAVLAGYFFGNIPVVKTHFELIMIAIVVISLLPAAIMALKQRAQNRRKGIESNVNEIK</sequence>
<comment type="similarity">
    <text evidence="2 7">Belongs to the DedA family.</text>
</comment>
<dbReference type="Pfam" id="PF09335">
    <property type="entry name" value="VTT_dom"/>
    <property type="match status" value="1"/>
</dbReference>
<keyword evidence="4 7" id="KW-0812">Transmembrane</keyword>
<keyword evidence="5 7" id="KW-1133">Transmembrane helix</keyword>
<dbReference type="Proteomes" id="UP000051442">
    <property type="component" value="Unassembled WGS sequence"/>
</dbReference>
<dbReference type="PANTHER" id="PTHR30353">
    <property type="entry name" value="INNER MEMBRANE PROTEIN DEDA-RELATED"/>
    <property type="match status" value="1"/>
</dbReference>
<dbReference type="RefSeq" id="WP_082404939.1">
    <property type="nucleotide sequence ID" value="NZ_AYZM01000158.1"/>
</dbReference>
<gene>
    <name evidence="9" type="ORF">FD14_GL002095</name>
</gene>
<dbReference type="PANTHER" id="PTHR30353:SF0">
    <property type="entry name" value="TRANSMEMBRANE PROTEIN"/>
    <property type="match status" value="1"/>
</dbReference>
<name>A0A0R2EYW4_9LACO</name>
<reference evidence="9 10" key="1">
    <citation type="journal article" date="2015" name="Genome Announc.">
        <title>Expanding the biotechnology potential of lactobacilli through comparative genomics of 213 strains and associated genera.</title>
        <authorList>
            <person name="Sun Z."/>
            <person name="Harris H.M."/>
            <person name="McCann A."/>
            <person name="Guo C."/>
            <person name="Argimon S."/>
            <person name="Zhang W."/>
            <person name="Yang X."/>
            <person name="Jeffery I.B."/>
            <person name="Cooney J.C."/>
            <person name="Kagawa T.F."/>
            <person name="Liu W."/>
            <person name="Song Y."/>
            <person name="Salvetti E."/>
            <person name="Wrobel A."/>
            <person name="Rasinkangas P."/>
            <person name="Parkhill J."/>
            <person name="Rea M.C."/>
            <person name="O'Sullivan O."/>
            <person name="Ritari J."/>
            <person name="Douillard F.P."/>
            <person name="Paul Ross R."/>
            <person name="Yang R."/>
            <person name="Briner A.E."/>
            <person name="Felis G.E."/>
            <person name="de Vos W.M."/>
            <person name="Barrangou R."/>
            <person name="Klaenhammer T.R."/>
            <person name="Caufield P.W."/>
            <person name="Cui Y."/>
            <person name="Zhang H."/>
            <person name="O'Toole P.W."/>
        </authorList>
    </citation>
    <scope>NUCLEOTIDE SEQUENCE [LARGE SCALE GENOMIC DNA]</scope>
    <source>
        <strain evidence="9 10">DSM 23365</strain>
    </source>
</reference>
<protein>
    <submittedName>
        <fullName evidence="9">DedA protein (DSG-1 protein)</fullName>
    </submittedName>
</protein>
<evidence type="ECO:0000256" key="4">
    <source>
        <dbReference type="ARBA" id="ARBA00022692"/>
    </source>
</evidence>
<dbReference type="EMBL" id="AYZM01000158">
    <property type="protein sequence ID" value="KRN18231.1"/>
    <property type="molecule type" value="Genomic_DNA"/>
</dbReference>
<dbReference type="OrthoDB" id="9813426at2"/>
<keyword evidence="3 7" id="KW-1003">Cell membrane</keyword>
<organism evidence="9 10">
    <name type="scientific">Secundilactobacillus similis DSM 23365 = JCM 2765</name>
    <dbReference type="NCBI Taxonomy" id="1423804"/>
    <lineage>
        <taxon>Bacteria</taxon>
        <taxon>Bacillati</taxon>
        <taxon>Bacillota</taxon>
        <taxon>Bacilli</taxon>
        <taxon>Lactobacillales</taxon>
        <taxon>Lactobacillaceae</taxon>
        <taxon>Secundilactobacillus</taxon>
    </lineage>
</organism>